<protein>
    <submittedName>
        <fullName evidence="3">Uncharacterized protein</fullName>
    </submittedName>
</protein>
<sequence>MSSTSEDSANESNGEELELPETDLEESVIIPRKTGRRMRVMSSSEEDDDPVILSPKTRRSIGIRHPMRLAASDESDSDLLESEDELDSEHSSREPSHIENSNGPEEDTPTGPPRENTMDSRNASRRMPLESSSEEEDDDAASENSESDLEEELDSVPSVTKEMTDKIDSVTSPDASATEPSHPENSDAPEEDTPTGPPRDSTFKEPTPSSFEKSVFGKIQSTPCATGNTSSKSRNRQQNDMKEISKRLVNLDITTDEIILLSDDSTNDSNKQLVSPAVLNAEKQKLEKLFQDQQKTMELYKKMRQNLPDKGAQLLKKNKSIEEEVERQLERISQLSIKEDAEESSKMVKNAVQEQGAVCVELLDDGNEFKEREA</sequence>
<feature type="compositionally biased region" description="Polar residues" evidence="2">
    <location>
        <begin position="169"/>
        <end position="179"/>
    </location>
</feature>
<feature type="compositionally biased region" description="Polar residues" evidence="2">
    <location>
        <begin position="219"/>
        <end position="236"/>
    </location>
</feature>
<dbReference type="VEuPathDB" id="VectorBase:LLONM1_008723"/>
<feature type="compositionally biased region" description="Basic and acidic residues" evidence="2">
    <location>
        <begin position="88"/>
        <end position="97"/>
    </location>
</feature>
<name>A0A1B0GK47_LUTLO</name>
<dbReference type="AlphaFoldDB" id="A0A1B0GK47"/>
<evidence type="ECO:0000313" key="4">
    <source>
        <dbReference type="Proteomes" id="UP000092461"/>
    </source>
</evidence>
<feature type="compositionally biased region" description="Acidic residues" evidence="2">
    <location>
        <begin position="132"/>
        <end position="154"/>
    </location>
</feature>
<organism evidence="3 4">
    <name type="scientific">Lutzomyia longipalpis</name>
    <name type="common">Sand fly</name>
    <dbReference type="NCBI Taxonomy" id="7200"/>
    <lineage>
        <taxon>Eukaryota</taxon>
        <taxon>Metazoa</taxon>
        <taxon>Ecdysozoa</taxon>
        <taxon>Arthropoda</taxon>
        <taxon>Hexapoda</taxon>
        <taxon>Insecta</taxon>
        <taxon>Pterygota</taxon>
        <taxon>Neoptera</taxon>
        <taxon>Endopterygota</taxon>
        <taxon>Diptera</taxon>
        <taxon>Nematocera</taxon>
        <taxon>Psychodoidea</taxon>
        <taxon>Psychodidae</taxon>
        <taxon>Lutzomyia</taxon>
        <taxon>Lutzomyia</taxon>
    </lineage>
</organism>
<dbReference type="Proteomes" id="UP000092461">
    <property type="component" value="Unassembled WGS sequence"/>
</dbReference>
<dbReference type="VEuPathDB" id="VectorBase:LLOJ006871"/>
<keyword evidence="4" id="KW-1185">Reference proteome</keyword>
<feature type="compositionally biased region" description="Acidic residues" evidence="2">
    <location>
        <begin position="73"/>
        <end position="87"/>
    </location>
</feature>
<feature type="coiled-coil region" evidence="1">
    <location>
        <begin position="283"/>
        <end position="338"/>
    </location>
</feature>
<feature type="compositionally biased region" description="Polar residues" evidence="2">
    <location>
        <begin position="1"/>
        <end position="12"/>
    </location>
</feature>
<feature type="region of interest" description="Disordered" evidence="2">
    <location>
        <begin position="1"/>
        <end position="243"/>
    </location>
</feature>
<evidence type="ECO:0000313" key="3">
    <source>
        <dbReference type="EnsemblMetazoa" id="LLOJ006871-PA"/>
    </source>
</evidence>
<reference evidence="3" key="1">
    <citation type="submission" date="2020-05" db="UniProtKB">
        <authorList>
            <consortium name="EnsemblMetazoa"/>
        </authorList>
    </citation>
    <scope>IDENTIFICATION</scope>
    <source>
        <strain evidence="3">Jacobina</strain>
    </source>
</reference>
<dbReference type="EnsemblMetazoa" id="LLOJ006871-RA">
    <property type="protein sequence ID" value="LLOJ006871-PA"/>
    <property type="gene ID" value="LLOJ006871"/>
</dbReference>
<proteinExistence type="predicted"/>
<dbReference type="EMBL" id="AJWK01022559">
    <property type="status" value="NOT_ANNOTATED_CDS"/>
    <property type="molecule type" value="Genomic_DNA"/>
</dbReference>
<evidence type="ECO:0000256" key="2">
    <source>
        <dbReference type="SAM" id="MobiDB-lite"/>
    </source>
</evidence>
<keyword evidence="1" id="KW-0175">Coiled coil</keyword>
<feature type="compositionally biased region" description="Acidic residues" evidence="2">
    <location>
        <begin position="13"/>
        <end position="26"/>
    </location>
</feature>
<evidence type="ECO:0000256" key="1">
    <source>
        <dbReference type="SAM" id="Coils"/>
    </source>
</evidence>
<accession>A0A1B0GK47</accession>
<feature type="compositionally biased region" description="Basic residues" evidence="2">
    <location>
        <begin position="56"/>
        <end position="67"/>
    </location>
</feature>